<keyword evidence="6" id="KW-1185">Reference proteome</keyword>
<name>A0A0F4G4S8_9PEZI</name>
<evidence type="ECO:0000313" key="6">
    <source>
        <dbReference type="Proteomes" id="UP000033647"/>
    </source>
</evidence>
<feature type="region of interest" description="Disordered" evidence="4">
    <location>
        <begin position="306"/>
        <end position="326"/>
    </location>
</feature>
<dbReference type="GO" id="GO:0034965">
    <property type="term" value="P:intronic box C/D snoRNA processing"/>
    <property type="evidence" value="ECO:0007669"/>
    <property type="project" value="TreeGrafter"/>
</dbReference>
<sequence length="345" mass="38105">MKSTDGRHQEDPKGDHVTFSYKSQDNLGQDTHVACHGYVHDPETLQFKEATHAAEKPDSTKKGNKKPVWPNDEDLWEAPDEVKCGRPELTPLHGDEMAGELSAANDELQYSSLPMSTTTFFPHIPTMDSEPAAKRRRHNATNAAHKRAPLPPNAHISKRPLLHPVLSSPYSATSPKVVYVASRTPFLSAVARCEKLLRQADKRLVQSATTKAKNDSWRRGRGGGDEIAAIAGQVESIKRKRRRGGGVGMDEAEDGAGAEEVVIKGTGKAIQKVLELGCWFQQRGEVYDVKIRTGTAKAVDGIEYDEPEREGEELEKMDVDDGDGEDLPEARIRHISVLEVYVSLR</sequence>
<dbReference type="SUPFAM" id="SSF82704">
    <property type="entry name" value="AlbA-like"/>
    <property type="match status" value="1"/>
</dbReference>
<keyword evidence="2" id="KW-0819">tRNA processing</keyword>
<feature type="region of interest" description="Disordered" evidence="4">
    <location>
        <begin position="46"/>
        <end position="80"/>
    </location>
</feature>
<evidence type="ECO:0000256" key="4">
    <source>
        <dbReference type="SAM" id="MobiDB-lite"/>
    </source>
</evidence>
<feature type="compositionally biased region" description="Basic and acidic residues" evidence="4">
    <location>
        <begin position="1"/>
        <end position="16"/>
    </location>
</feature>
<comment type="subcellular location">
    <subcellularLocation>
        <location evidence="1">Nucleus</location>
    </subcellularLocation>
</comment>
<feature type="region of interest" description="Disordered" evidence="4">
    <location>
        <begin position="1"/>
        <end position="25"/>
    </location>
</feature>
<protein>
    <submittedName>
        <fullName evidence="5">Uncharacterized protein</fullName>
    </submittedName>
</protein>
<dbReference type="InterPro" id="IPR036882">
    <property type="entry name" value="Alba-like_dom_sf"/>
</dbReference>
<dbReference type="GO" id="GO:0000172">
    <property type="term" value="C:ribonuclease MRP complex"/>
    <property type="evidence" value="ECO:0007669"/>
    <property type="project" value="InterPro"/>
</dbReference>
<dbReference type="GO" id="GO:0004526">
    <property type="term" value="F:ribonuclease P activity"/>
    <property type="evidence" value="ECO:0007669"/>
    <property type="project" value="TreeGrafter"/>
</dbReference>
<dbReference type="STRING" id="1047168.A0A0F4G4S8"/>
<comment type="caution">
    <text evidence="5">The sequence shown here is derived from an EMBL/GenBank/DDBJ whole genome shotgun (WGS) entry which is preliminary data.</text>
</comment>
<gene>
    <name evidence="5" type="ORF">TI39_contig5861g00003</name>
</gene>
<dbReference type="PANTHER" id="PTHR28256:SF1">
    <property type="entry name" value="RIBONUCLEASES P_MRP PROTEIN SUBUNIT POP7"/>
    <property type="match status" value="1"/>
</dbReference>
<dbReference type="Proteomes" id="UP000033647">
    <property type="component" value="Unassembled WGS sequence"/>
</dbReference>
<dbReference type="Gene3D" id="3.30.110.20">
    <property type="entry name" value="Alba-like domain"/>
    <property type="match status" value="1"/>
</dbReference>
<accession>A0A0F4G4S8</accession>
<dbReference type="GO" id="GO:0006364">
    <property type="term" value="P:rRNA processing"/>
    <property type="evidence" value="ECO:0007669"/>
    <property type="project" value="TreeGrafter"/>
</dbReference>
<dbReference type="OrthoDB" id="5416589at2759"/>
<dbReference type="Pfam" id="PF12328">
    <property type="entry name" value="Rpp20"/>
    <property type="match status" value="1"/>
</dbReference>
<dbReference type="GO" id="GO:0005655">
    <property type="term" value="C:nucleolar ribonuclease P complex"/>
    <property type="evidence" value="ECO:0007669"/>
    <property type="project" value="InterPro"/>
</dbReference>
<keyword evidence="3" id="KW-0539">Nucleus</keyword>
<feature type="compositionally biased region" description="Basic and acidic residues" evidence="4">
    <location>
        <begin position="49"/>
        <end position="61"/>
    </location>
</feature>
<dbReference type="GO" id="GO:0000294">
    <property type="term" value="P:nuclear-transcribed mRNA catabolic process, RNase MRP-dependent"/>
    <property type="evidence" value="ECO:0007669"/>
    <property type="project" value="TreeGrafter"/>
</dbReference>
<dbReference type="PANTHER" id="PTHR28256">
    <property type="entry name" value="RIBONUCLEASES P/MRP PROTEIN SUBUNIT POP7"/>
    <property type="match status" value="1"/>
</dbReference>
<dbReference type="AlphaFoldDB" id="A0A0F4G4S8"/>
<evidence type="ECO:0000256" key="1">
    <source>
        <dbReference type="ARBA" id="ARBA00004123"/>
    </source>
</evidence>
<organism evidence="5 6">
    <name type="scientific">Zymoseptoria brevis</name>
    <dbReference type="NCBI Taxonomy" id="1047168"/>
    <lineage>
        <taxon>Eukaryota</taxon>
        <taxon>Fungi</taxon>
        <taxon>Dikarya</taxon>
        <taxon>Ascomycota</taxon>
        <taxon>Pezizomycotina</taxon>
        <taxon>Dothideomycetes</taxon>
        <taxon>Dothideomycetidae</taxon>
        <taxon>Mycosphaerellales</taxon>
        <taxon>Mycosphaerellaceae</taxon>
        <taxon>Zymoseptoria</taxon>
    </lineage>
</organism>
<evidence type="ECO:0000256" key="3">
    <source>
        <dbReference type="ARBA" id="ARBA00023242"/>
    </source>
</evidence>
<proteinExistence type="predicted"/>
<reference evidence="5 6" key="1">
    <citation type="submission" date="2015-03" db="EMBL/GenBank/DDBJ databases">
        <title>RNA-seq based gene annotation and comparative genomics of four Zymoseptoria species reveal species-specific pathogenicity related genes and transposable element activity.</title>
        <authorList>
            <person name="Grandaubert J."/>
            <person name="Bhattacharyya A."/>
            <person name="Stukenbrock E.H."/>
        </authorList>
    </citation>
    <scope>NUCLEOTIDE SEQUENCE [LARGE SCALE GENOMIC DNA]</scope>
    <source>
        <strain evidence="5 6">Zb18110</strain>
    </source>
</reference>
<evidence type="ECO:0000313" key="5">
    <source>
        <dbReference type="EMBL" id="KJX92371.1"/>
    </source>
</evidence>
<dbReference type="GO" id="GO:0000171">
    <property type="term" value="F:ribonuclease MRP activity"/>
    <property type="evidence" value="ECO:0007669"/>
    <property type="project" value="TreeGrafter"/>
</dbReference>
<dbReference type="GO" id="GO:0003723">
    <property type="term" value="F:RNA binding"/>
    <property type="evidence" value="ECO:0007669"/>
    <property type="project" value="TreeGrafter"/>
</dbReference>
<dbReference type="InterPro" id="IPR014612">
    <property type="entry name" value="Pop7/Rpp20"/>
</dbReference>
<evidence type="ECO:0000256" key="2">
    <source>
        <dbReference type="ARBA" id="ARBA00022694"/>
    </source>
</evidence>
<dbReference type="GO" id="GO:0001682">
    <property type="term" value="P:tRNA 5'-leader removal"/>
    <property type="evidence" value="ECO:0007669"/>
    <property type="project" value="InterPro"/>
</dbReference>
<dbReference type="EMBL" id="LAFY01005816">
    <property type="protein sequence ID" value="KJX92371.1"/>
    <property type="molecule type" value="Genomic_DNA"/>
</dbReference>
<dbReference type="InterPro" id="IPR020241">
    <property type="entry name" value="RNase_P/MRP_Pop7_fungi"/>
</dbReference>